<dbReference type="OrthoDB" id="8456416at2"/>
<dbReference type="KEGG" id="dwd:DSCW_37030"/>
<dbReference type="AlphaFoldDB" id="A0A5K7Z3F6"/>
<evidence type="ECO:0000313" key="2">
    <source>
        <dbReference type="Proteomes" id="UP000427769"/>
    </source>
</evidence>
<dbReference type="RefSeq" id="WP_155305129.1">
    <property type="nucleotide sequence ID" value="NZ_AP021875.1"/>
</dbReference>
<accession>A0A5K7Z3F6</accession>
<evidence type="ECO:0000313" key="1">
    <source>
        <dbReference type="EMBL" id="BBO76286.1"/>
    </source>
</evidence>
<dbReference type="Proteomes" id="UP000427769">
    <property type="component" value="Chromosome"/>
</dbReference>
<sequence>MFNNTIELSVLDWFHLFGYHNDDLHWKRVVLDIEGFRQALFTHMKMTEDEWIGYRETVKNYRDKDVAHIEVRPVSNVPEMQNALRATSFYYSVVLKELSGYQDYSMWPKALREYYQSSLIQSREFSELAFNATRNISEKVY</sequence>
<proteinExistence type="predicted"/>
<organism evidence="1 2">
    <name type="scientific">Desulfosarcina widdelii</name>
    <dbReference type="NCBI Taxonomy" id="947919"/>
    <lineage>
        <taxon>Bacteria</taxon>
        <taxon>Pseudomonadati</taxon>
        <taxon>Thermodesulfobacteriota</taxon>
        <taxon>Desulfobacteria</taxon>
        <taxon>Desulfobacterales</taxon>
        <taxon>Desulfosarcinaceae</taxon>
        <taxon>Desulfosarcina</taxon>
    </lineage>
</organism>
<gene>
    <name evidence="1" type="ORF">DSCW_37030</name>
</gene>
<keyword evidence="2" id="KW-1185">Reference proteome</keyword>
<dbReference type="EMBL" id="AP021875">
    <property type="protein sequence ID" value="BBO76286.1"/>
    <property type="molecule type" value="Genomic_DNA"/>
</dbReference>
<reference evidence="1 2" key="1">
    <citation type="submission" date="2019-11" db="EMBL/GenBank/DDBJ databases">
        <title>Comparative genomics of hydrocarbon-degrading Desulfosarcina strains.</title>
        <authorList>
            <person name="Watanabe M."/>
            <person name="Kojima H."/>
            <person name="Fukui M."/>
        </authorList>
    </citation>
    <scope>NUCLEOTIDE SEQUENCE [LARGE SCALE GENOMIC DNA]</scope>
    <source>
        <strain evidence="1 2">PP31</strain>
    </source>
</reference>
<name>A0A5K7Z3F6_9BACT</name>
<protein>
    <submittedName>
        <fullName evidence="1">Uncharacterized protein</fullName>
    </submittedName>
</protein>